<evidence type="ECO:0000313" key="5">
    <source>
        <dbReference type="EMBL" id="MDY7225520.1"/>
    </source>
</evidence>
<dbReference type="EMBL" id="JAXIVS010000001">
    <property type="protein sequence ID" value="MDY7225515.1"/>
    <property type="molecule type" value="Genomic_DNA"/>
</dbReference>
<evidence type="ECO:0000313" key="6">
    <source>
        <dbReference type="Proteomes" id="UP001291309"/>
    </source>
</evidence>
<dbReference type="EMBL" id="JAXIVS010000001">
    <property type="protein sequence ID" value="MDY7225519.1"/>
    <property type="molecule type" value="Genomic_DNA"/>
</dbReference>
<reference evidence="4 6" key="1">
    <citation type="submission" date="2023-12" db="EMBL/GenBank/DDBJ databases">
        <title>the genome sequence of Hyalangium sp. s54d21.</title>
        <authorList>
            <person name="Zhang X."/>
        </authorList>
    </citation>
    <scope>NUCLEOTIDE SEQUENCE [LARGE SCALE GENOMIC DNA]</scope>
    <source>
        <strain evidence="6">s54d21</strain>
        <strain evidence="4">S54d21</strain>
    </source>
</reference>
<comment type="caution">
    <text evidence="4">The sequence shown here is derived from an EMBL/GenBank/DDBJ whole genome shotgun (WGS) entry which is preliminary data.</text>
</comment>
<name>A0ABU5GXD6_9BACT</name>
<organism evidence="4 6">
    <name type="scientific">Hyalangium rubrum</name>
    <dbReference type="NCBI Taxonomy" id="3103134"/>
    <lineage>
        <taxon>Bacteria</taxon>
        <taxon>Pseudomonadati</taxon>
        <taxon>Myxococcota</taxon>
        <taxon>Myxococcia</taxon>
        <taxon>Myxococcales</taxon>
        <taxon>Cystobacterineae</taxon>
        <taxon>Archangiaceae</taxon>
        <taxon>Hyalangium</taxon>
    </lineage>
</organism>
<dbReference type="RefSeq" id="WP_321544225.1">
    <property type="nucleotide sequence ID" value="NZ_JAXIVS010000001.1"/>
</dbReference>
<keyword evidence="6" id="KW-1185">Reference proteome</keyword>
<proteinExistence type="predicted"/>
<gene>
    <name evidence="2" type="ORF">SYV04_03940</name>
    <name evidence="3" type="ORF">SYV04_03945</name>
    <name evidence="4" type="ORF">SYV04_03960</name>
    <name evidence="5" type="ORF">SYV04_03965</name>
</gene>
<sequence length="75" mass="8352">MSITNNANNAIRDAKSPSTQLTSIEQDTLAGLTGDDYKRAYAQLMLQKQQETVSFVSNVMKKRNEMIMATVGNLR</sequence>
<accession>A0ABU5GXD6</accession>
<dbReference type="Proteomes" id="UP001291309">
    <property type="component" value="Unassembled WGS sequence"/>
</dbReference>
<dbReference type="EMBL" id="JAXIVS010000001">
    <property type="protein sequence ID" value="MDY7225520.1"/>
    <property type="molecule type" value="Genomic_DNA"/>
</dbReference>
<dbReference type="EMBL" id="JAXIVS010000001">
    <property type="protein sequence ID" value="MDY7225516.1"/>
    <property type="molecule type" value="Genomic_DNA"/>
</dbReference>
<feature type="region of interest" description="Disordered" evidence="1">
    <location>
        <begin position="1"/>
        <end position="22"/>
    </location>
</feature>
<evidence type="ECO:0000256" key="1">
    <source>
        <dbReference type="SAM" id="MobiDB-lite"/>
    </source>
</evidence>
<evidence type="ECO:0000313" key="4">
    <source>
        <dbReference type="EMBL" id="MDY7225519.1"/>
    </source>
</evidence>
<evidence type="ECO:0000313" key="3">
    <source>
        <dbReference type="EMBL" id="MDY7225516.1"/>
    </source>
</evidence>
<protein>
    <submittedName>
        <fullName evidence="4">Uncharacterized protein</fullName>
    </submittedName>
</protein>
<evidence type="ECO:0000313" key="2">
    <source>
        <dbReference type="EMBL" id="MDY7225515.1"/>
    </source>
</evidence>